<reference evidence="3 4" key="1">
    <citation type="submission" date="2015-04" db="EMBL/GenBank/DDBJ databases">
        <authorList>
            <consortium name="Pathogen Informatics"/>
        </authorList>
    </citation>
    <scope>NUCLEOTIDE SEQUENCE [LARGE SCALE GENOMIC DNA]</scope>
    <source>
        <strain evidence="3 4">SGS1</strain>
    </source>
</reference>
<dbReference type="OMA" id="DENVRNY"/>
<feature type="transmembrane region" description="Helical" evidence="2">
    <location>
        <begin position="412"/>
        <end position="432"/>
    </location>
</feature>
<dbReference type="OrthoDB" id="382817at2759"/>
<evidence type="ECO:0000313" key="4">
    <source>
        <dbReference type="Proteomes" id="UP000220158"/>
    </source>
</evidence>
<keyword evidence="2" id="KW-0472">Membrane</keyword>
<dbReference type="VEuPathDB" id="PlasmoDB:PRELSG_0313700"/>
<feature type="transmembrane region" description="Helical" evidence="2">
    <location>
        <begin position="1235"/>
        <end position="1253"/>
    </location>
</feature>
<feature type="coiled-coil region" evidence="1">
    <location>
        <begin position="1302"/>
        <end position="1329"/>
    </location>
</feature>
<organism evidence="3 4">
    <name type="scientific">Plasmodium relictum</name>
    <dbReference type="NCBI Taxonomy" id="85471"/>
    <lineage>
        <taxon>Eukaryota</taxon>
        <taxon>Sar</taxon>
        <taxon>Alveolata</taxon>
        <taxon>Apicomplexa</taxon>
        <taxon>Aconoidasida</taxon>
        <taxon>Haemosporida</taxon>
        <taxon>Plasmodiidae</taxon>
        <taxon>Plasmodium</taxon>
        <taxon>Plasmodium (Haemamoeba)</taxon>
    </lineage>
</organism>
<keyword evidence="1" id="KW-0175">Coiled coil</keyword>
<name>A0A1J1H4Y5_PLARL</name>
<feature type="transmembrane region" description="Helical" evidence="2">
    <location>
        <begin position="986"/>
        <end position="1009"/>
    </location>
</feature>
<accession>A0A1J1H4Y5</accession>
<evidence type="ECO:0000256" key="1">
    <source>
        <dbReference type="SAM" id="Coils"/>
    </source>
</evidence>
<keyword evidence="2" id="KW-0812">Transmembrane</keyword>
<protein>
    <submittedName>
        <fullName evidence="3">Uncharacterized protein</fullName>
    </submittedName>
</protein>
<dbReference type="EMBL" id="LN835298">
    <property type="protein sequence ID" value="CRG98648.1"/>
    <property type="molecule type" value="Genomic_DNA"/>
</dbReference>
<proteinExistence type="predicted"/>
<dbReference type="GeneID" id="39734745"/>
<feature type="transmembrane region" description="Helical" evidence="2">
    <location>
        <begin position="622"/>
        <end position="641"/>
    </location>
</feature>
<dbReference type="RefSeq" id="XP_028531658.1">
    <property type="nucleotide sequence ID" value="XM_028680131.1"/>
</dbReference>
<evidence type="ECO:0000313" key="3">
    <source>
        <dbReference type="EMBL" id="CRG98648.1"/>
    </source>
</evidence>
<keyword evidence="2" id="KW-1133">Transmembrane helix</keyword>
<dbReference type="KEGG" id="prel:PRELSG_0313700"/>
<gene>
    <name evidence="3" type="ORF">PRELSG_0313700</name>
</gene>
<feature type="transmembrane region" description="Helical" evidence="2">
    <location>
        <begin position="376"/>
        <end position="392"/>
    </location>
</feature>
<evidence type="ECO:0000256" key="2">
    <source>
        <dbReference type="SAM" id="Phobius"/>
    </source>
</evidence>
<sequence>MVILKLKSDKKKKEKSKDTKIDYQKCIKKTKIKNKKIEKENNEFDLSIFMKTDHASNKIRQLNYGKLIKAIKKNKNIIHNHIEKIIEIYGIGIIDEDTNIRNYSSKIFYHLLNNVNYEAFYGKIKTSLFHSLKIEKSSLKVSNLELCYRFFFEKIGYCNNFFYEFLNNVLECFISLSFEYQIQSLKYIFLLFKYKIKYKGDISINGKKEKTIYVNENRVKNNFKKNKHINKKITSEKGDLNNYKTIEDTEENFKNNEEGSDCSDDYQKIIHKNMLNNYNDNFLIKKDIKIAVENSTKIDIYTKLFKCLYNFMEESIYNSVNVDFVHLYKKIIKIIVFVIRKKIFLKKEMIFLINKFIKRSITLINENLLNLKNWKLLNLIYYFIVLVILLGLKEIKFFEIVKKKLYMNHLLLLRYCFSIYYYTLIKFEFFMIKFQKNEKEKSNNETNEYNESYKLNCVNSNTVYNEIKCNSNHDNDNGKSNGKNKNYIKYSKKYFNILIYFYQIYINKKNKKNFLNFNTSFGTKNLQNLEIDEKGNSVQTIIDLLENNLKICLNDEVKMINNIILSYLKNFSEKSIEEIIYFCYYIIILVQNNNKQNGITTKIFIEQMLLTKKINETNENNMNILLSFQYLTIPFVFLFLIDCSIFINNNFFSNFYKSFNEEEKNIMDIIYFLQNEESINIITNNTFDNLINNILFFLYNYNEDFFVNNFLFFFCYLNSNSKIKKIYTNFRNEESKNKLHHFLRLDIRNDLCRTINNVKTNLIHFFLNKNNLNILSFEIIKNLYFLYEHNNSKLLLYIYYLIIKSSFPNSRNNLLEKEAMAILYKVFSVKKTGSYIIKDEINKINNNNINNSSNNSNNYINNNYIEIYKKKYRFIINNEYIYKDDFLYFFLNLNIQETYFIYKNYIHSLINLKSLKNNYNNSVYNWNEIKYSSIILIIKKISYIISNIKVFILKNNKSVNSSYILINYLIRVFKEIKLSSDSCNNLFIIIKIILLFYFTSFYLFHSLFFKNDNISEGKLKDNKCKKSLKRKIGNKNFVNFITNKKKMIKGEFNEVSVYKNNKEEIEKNNLEVHTNVFVKEEKVEKGYNFYSDTFHDKIDTSFFISFLKKSLNKFINIKKNSKMNNLEHILPYFFSRKFFNLLLEKEFFYFSLINKEFENLNCVNESYNLRTHEHVQEMLDNFENNINFVSFKKLIDLPVRTIIKLFCISIFKVATNKNILYVTFSNNLKNLPNEYFYHLNFFLYFYYFISFLIKKILYFTKCSFSFSNYYSISFLINTILCSYCIKEEVEKVMTSFKGEEIFEITKKKIKKLNKKLNNTIDNISKYENKNFFPNAEFIKHYF</sequence>
<keyword evidence="4" id="KW-1185">Reference proteome</keyword>
<dbReference type="Proteomes" id="UP000220158">
    <property type="component" value="Chromosome 3"/>
</dbReference>